<name>A0A317XU55_9BASI</name>
<evidence type="ECO:0000313" key="2">
    <source>
        <dbReference type="EMBL" id="PWZ01343.1"/>
    </source>
</evidence>
<dbReference type="EMBL" id="KZ819190">
    <property type="protein sequence ID" value="PWZ01343.1"/>
    <property type="molecule type" value="Genomic_DNA"/>
</dbReference>
<dbReference type="OrthoDB" id="3205926at2759"/>
<evidence type="ECO:0000256" key="1">
    <source>
        <dbReference type="SAM" id="MobiDB-lite"/>
    </source>
</evidence>
<proteinExistence type="predicted"/>
<reference evidence="2 3" key="1">
    <citation type="journal article" date="2018" name="Mol. Biol. Evol.">
        <title>Broad Genomic Sampling Reveals a Smut Pathogenic Ancestry of the Fungal Clade Ustilaginomycotina.</title>
        <authorList>
            <person name="Kijpornyongpan T."/>
            <person name="Mondo S.J."/>
            <person name="Barry K."/>
            <person name="Sandor L."/>
            <person name="Lee J."/>
            <person name="Lipzen A."/>
            <person name="Pangilinan J."/>
            <person name="LaButti K."/>
            <person name="Hainaut M."/>
            <person name="Henrissat B."/>
            <person name="Grigoriev I.V."/>
            <person name="Spatafora J.W."/>
            <person name="Aime M.C."/>
        </authorList>
    </citation>
    <scope>NUCLEOTIDE SEQUENCE [LARGE SCALE GENOMIC DNA]</scope>
    <source>
        <strain evidence="2 3">MCA 3645</strain>
    </source>
</reference>
<sequence>MLSRVGVLRIVAASSRLASAGPIRSRSFVNTAASSSAVKPGSESEANVPGSGSTEQIAHSESAYSGSKPDPHSASRGIESEHDDVDMHKSSASKEPSDAATKSHHRSDKAIPRQQQSQPSRAEFGASEARKQGGRAAG</sequence>
<keyword evidence="3" id="KW-1185">Reference proteome</keyword>
<feature type="compositionally biased region" description="Polar residues" evidence="1">
    <location>
        <begin position="27"/>
        <end position="37"/>
    </location>
</feature>
<feature type="compositionally biased region" description="Polar residues" evidence="1">
    <location>
        <begin position="50"/>
        <end position="65"/>
    </location>
</feature>
<dbReference type="Proteomes" id="UP000246740">
    <property type="component" value="Unassembled WGS sequence"/>
</dbReference>
<protein>
    <submittedName>
        <fullName evidence="2">Uncharacterized protein</fullName>
    </submittedName>
</protein>
<accession>A0A317XU55</accession>
<dbReference type="InParanoid" id="A0A317XU55"/>
<gene>
    <name evidence="2" type="ORF">BCV70DRAFT_215819</name>
</gene>
<dbReference type="AlphaFoldDB" id="A0A317XU55"/>
<feature type="region of interest" description="Disordered" evidence="1">
    <location>
        <begin position="14"/>
        <end position="138"/>
    </location>
</feature>
<evidence type="ECO:0000313" key="3">
    <source>
        <dbReference type="Proteomes" id="UP000246740"/>
    </source>
</evidence>
<organism evidence="2 3">
    <name type="scientific">Testicularia cyperi</name>
    <dbReference type="NCBI Taxonomy" id="1882483"/>
    <lineage>
        <taxon>Eukaryota</taxon>
        <taxon>Fungi</taxon>
        <taxon>Dikarya</taxon>
        <taxon>Basidiomycota</taxon>
        <taxon>Ustilaginomycotina</taxon>
        <taxon>Ustilaginomycetes</taxon>
        <taxon>Ustilaginales</taxon>
        <taxon>Anthracoideaceae</taxon>
        <taxon>Testicularia</taxon>
    </lineage>
</organism>